<keyword evidence="8 13" id="KW-0798">TonB box</keyword>
<evidence type="ECO:0000256" key="7">
    <source>
        <dbReference type="ARBA" id="ARBA00023065"/>
    </source>
</evidence>
<dbReference type="SUPFAM" id="SSF56935">
    <property type="entry name" value="Porins"/>
    <property type="match status" value="1"/>
</dbReference>
<dbReference type="HOGENOM" id="CLU_008287_18_5_4"/>
<evidence type="ECO:0000256" key="8">
    <source>
        <dbReference type="ARBA" id="ARBA00023077"/>
    </source>
</evidence>
<feature type="chain" id="PRO_5002645944" evidence="14">
    <location>
        <begin position="28"/>
        <end position="614"/>
    </location>
</feature>
<evidence type="ECO:0000256" key="5">
    <source>
        <dbReference type="ARBA" id="ARBA00022692"/>
    </source>
</evidence>
<sequence length="614" mass="65776">MTSSSFGCVQRVAAALVPFALSPVAMAQSAPPTALERVVITANRTPQPLSTVLADLTVIDRDEIERAGVTGVADLLARQPGIEITRNGGPGTSTSVFIRGSETRHTAVYIDGVRVDSQSTGGAVWEQVPLDQIERIEILRGPAAAIYGSDAVAGVVQLFTKRGQGSARPTASLTVGSYNTVQSQVGVSGSADALNYSLSAAHGRSDGFDATKPGAFGHNPDKDGWKRSSVQGRVGYQINAEHRVDASLLASNLKSGYDGSATTNDENHHTLRTGNVAWQGRWNADSTTRLQVGQTRSTYETQPSFYRTETTLNDYTLLHEQKVGGNVFTGTLERREDKLFNPATAFGSAFGGKRHQDAIGLGWRGDFGDHGVQAHVRRDDDNEFGGKTTGSLAWGWKFLAGWRVTAAAATSFRVPTLYQRFSEYGVASLVPESGRNVELGLRWAAAGSEASLTAWRNKVTNLIVFGSPGPCINTFGCYQNVGRAELEGVTLAGRTALGGVVLRGSLDWHDPRNLDTDKVLRRRAKRLATFGAKTVLAGWTVGTEVQVAGLRYESAANTQVLGGFGLVNLYVSTQLNPGLSLEARIDNLGDKPYELARNYATAGRNGQVSLRWSL</sequence>
<keyword evidence="4 12" id="KW-1134">Transmembrane beta strand</keyword>
<evidence type="ECO:0000256" key="11">
    <source>
        <dbReference type="ARBA" id="ARBA00023237"/>
    </source>
</evidence>
<evidence type="ECO:0000256" key="14">
    <source>
        <dbReference type="SAM" id="SignalP"/>
    </source>
</evidence>
<comment type="subcellular location">
    <subcellularLocation>
        <location evidence="1 12">Cell outer membrane</location>
        <topology evidence="1 12">Multi-pass membrane protein</topology>
    </subcellularLocation>
</comment>
<feature type="signal peptide" evidence="14">
    <location>
        <begin position="1"/>
        <end position="27"/>
    </location>
</feature>
<keyword evidence="10 17" id="KW-0675">Receptor</keyword>
<dbReference type="EMBL" id="CP000556">
    <property type="protein sequence ID" value="ABM97281.1"/>
    <property type="molecule type" value="Genomic_DNA"/>
</dbReference>
<gene>
    <name evidence="17" type="primary">btuB</name>
    <name evidence="17" type="ordered locus">Mpe_B0509</name>
</gene>
<proteinExistence type="inferred from homology"/>
<evidence type="ECO:0000313" key="18">
    <source>
        <dbReference type="Proteomes" id="UP000000366"/>
    </source>
</evidence>
<dbReference type="Pfam" id="PF00593">
    <property type="entry name" value="TonB_dep_Rec_b-barrel"/>
    <property type="match status" value="1"/>
</dbReference>
<dbReference type="Proteomes" id="UP000000366">
    <property type="component" value="Plasmid RPME01"/>
</dbReference>
<keyword evidence="11 12" id="KW-0998">Cell outer membrane</keyword>
<keyword evidence="6 14" id="KW-0732">Signal</keyword>
<dbReference type="PANTHER" id="PTHR30069">
    <property type="entry name" value="TONB-DEPENDENT OUTER MEMBRANE RECEPTOR"/>
    <property type="match status" value="1"/>
</dbReference>
<keyword evidence="3 12" id="KW-0813">Transport</keyword>
<evidence type="ECO:0000259" key="16">
    <source>
        <dbReference type="Pfam" id="PF07715"/>
    </source>
</evidence>
<dbReference type="PANTHER" id="PTHR30069:SF53">
    <property type="entry name" value="COLICIN I RECEPTOR-RELATED"/>
    <property type="match status" value="1"/>
</dbReference>
<dbReference type="eggNOG" id="COG4206">
    <property type="taxonomic scope" value="Bacteria"/>
</dbReference>
<evidence type="ECO:0000256" key="2">
    <source>
        <dbReference type="ARBA" id="ARBA00009810"/>
    </source>
</evidence>
<keyword evidence="5 12" id="KW-0812">Transmembrane</keyword>
<dbReference type="Gene3D" id="2.170.130.10">
    <property type="entry name" value="TonB-dependent receptor, plug domain"/>
    <property type="match status" value="1"/>
</dbReference>
<keyword evidence="7" id="KW-0406">Ion transport</keyword>
<protein>
    <submittedName>
        <fullName evidence="17">TonB-dependent outer membrane cobalamin receptor</fullName>
    </submittedName>
</protein>
<dbReference type="InterPro" id="IPR000531">
    <property type="entry name" value="Beta-barrel_TonB"/>
</dbReference>
<feature type="domain" description="TonB-dependent receptor plug" evidence="16">
    <location>
        <begin position="51"/>
        <end position="155"/>
    </location>
</feature>
<dbReference type="Gene3D" id="2.40.170.20">
    <property type="entry name" value="TonB-dependent receptor, beta-barrel domain"/>
    <property type="match status" value="1"/>
</dbReference>
<evidence type="ECO:0000256" key="9">
    <source>
        <dbReference type="ARBA" id="ARBA00023136"/>
    </source>
</evidence>
<dbReference type="GO" id="GO:0006811">
    <property type="term" value="P:monoatomic ion transport"/>
    <property type="evidence" value="ECO:0007669"/>
    <property type="project" value="UniProtKB-KW"/>
</dbReference>
<dbReference type="InterPro" id="IPR039426">
    <property type="entry name" value="TonB-dep_rcpt-like"/>
</dbReference>
<keyword evidence="9 12" id="KW-0472">Membrane</keyword>
<evidence type="ECO:0000256" key="4">
    <source>
        <dbReference type="ARBA" id="ARBA00022452"/>
    </source>
</evidence>
<keyword evidence="18" id="KW-1185">Reference proteome</keyword>
<evidence type="ECO:0000256" key="3">
    <source>
        <dbReference type="ARBA" id="ARBA00022448"/>
    </source>
</evidence>
<comment type="similarity">
    <text evidence="2 12 13">Belongs to the TonB-dependent receptor family.</text>
</comment>
<accession>A2SNZ2</accession>
<dbReference type="InterPro" id="IPR036942">
    <property type="entry name" value="Beta-barrel_TonB_sf"/>
</dbReference>
<dbReference type="GO" id="GO:0015889">
    <property type="term" value="P:cobalamin transport"/>
    <property type="evidence" value="ECO:0007669"/>
    <property type="project" value="TreeGrafter"/>
</dbReference>
<dbReference type="GO" id="GO:0009279">
    <property type="term" value="C:cell outer membrane"/>
    <property type="evidence" value="ECO:0007669"/>
    <property type="project" value="UniProtKB-SubCell"/>
</dbReference>
<dbReference type="KEGG" id="mpt:Mpe_B0509"/>
<dbReference type="AlphaFoldDB" id="A2SNZ2"/>
<evidence type="ECO:0000313" key="17">
    <source>
        <dbReference type="EMBL" id="ABM97281.1"/>
    </source>
</evidence>
<dbReference type="PROSITE" id="PS52016">
    <property type="entry name" value="TONB_DEPENDENT_REC_3"/>
    <property type="match status" value="1"/>
</dbReference>
<dbReference type="Pfam" id="PF07715">
    <property type="entry name" value="Plug"/>
    <property type="match status" value="1"/>
</dbReference>
<evidence type="ECO:0000259" key="15">
    <source>
        <dbReference type="Pfam" id="PF00593"/>
    </source>
</evidence>
<dbReference type="InterPro" id="IPR012910">
    <property type="entry name" value="Plug_dom"/>
</dbReference>
<evidence type="ECO:0000256" key="1">
    <source>
        <dbReference type="ARBA" id="ARBA00004571"/>
    </source>
</evidence>
<dbReference type="InterPro" id="IPR037066">
    <property type="entry name" value="Plug_dom_sf"/>
</dbReference>
<dbReference type="RefSeq" id="WP_011831834.1">
    <property type="nucleotide sequence ID" value="NC_008826.1"/>
</dbReference>
<reference evidence="17 18" key="1">
    <citation type="journal article" date="2007" name="J. Bacteriol.">
        <title>Whole-genome analysis of the methyl tert-butyl ether-degrading beta-proteobacterium Methylibium petroleiphilum PM1.</title>
        <authorList>
            <person name="Kane S.R."/>
            <person name="Chakicherla A.Y."/>
            <person name="Chain P.S.G."/>
            <person name="Schmidt R."/>
            <person name="Shin M.W."/>
            <person name="Legler T.C."/>
            <person name="Scow K.M."/>
            <person name="Larimer F.W."/>
            <person name="Lucas S.M."/>
            <person name="Richardson P.M."/>
            <person name="Hristova K.R."/>
        </authorList>
    </citation>
    <scope>NUCLEOTIDE SEQUENCE [LARGE SCALE GENOMIC DNA]</scope>
    <source>
        <strain evidence="18">ATCC BAA-1232 / LMG 22953 / PM1</strain>
        <plasmid evidence="17 18">RPME01</plasmid>
    </source>
</reference>
<feature type="domain" description="TonB-dependent receptor-like beta-barrel" evidence="15">
    <location>
        <begin position="209"/>
        <end position="588"/>
    </location>
</feature>
<geneLocation type="plasmid" evidence="17 18">
    <name>RPME01</name>
</geneLocation>
<evidence type="ECO:0000256" key="12">
    <source>
        <dbReference type="PROSITE-ProRule" id="PRU01360"/>
    </source>
</evidence>
<organism evidence="17 18">
    <name type="scientific">Methylibium petroleiphilum (strain ATCC BAA-1232 / LMG 22953 / PM1)</name>
    <dbReference type="NCBI Taxonomy" id="420662"/>
    <lineage>
        <taxon>Bacteria</taxon>
        <taxon>Pseudomonadati</taxon>
        <taxon>Pseudomonadota</taxon>
        <taxon>Betaproteobacteria</taxon>
        <taxon>Burkholderiales</taxon>
        <taxon>Sphaerotilaceae</taxon>
        <taxon>Methylibium</taxon>
    </lineage>
</organism>
<keyword evidence="17" id="KW-0614">Plasmid</keyword>
<evidence type="ECO:0000256" key="10">
    <source>
        <dbReference type="ARBA" id="ARBA00023170"/>
    </source>
</evidence>
<evidence type="ECO:0000256" key="13">
    <source>
        <dbReference type="RuleBase" id="RU003357"/>
    </source>
</evidence>
<dbReference type="CDD" id="cd01347">
    <property type="entry name" value="ligand_gated_channel"/>
    <property type="match status" value="1"/>
</dbReference>
<name>A2SNZ2_METPP</name>
<evidence type="ECO:0000256" key="6">
    <source>
        <dbReference type="ARBA" id="ARBA00022729"/>
    </source>
</evidence>